<dbReference type="EMBL" id="JAPZPY010000002">
    <property type="protein sequence ID" value="MCZ8378897.1"/>
    <property type="molecule type" value="Genomic_DNA"/>
</dbReference>
<evidence type="ECO:0000313" key="3">
    <source>
        <dbReference type="Proteomes" id="UP001142153"/>
    </source>
</evidence>
<dbReference type="SUPFAM" id="SSF53474">
    <property type="entry name" value="alpha/beta-Hydrolases"/>
    <property type="match status" value="1"/>
</dbReference>
<accession>A0ABT4PQQ3</accession>
<keyword evidence="3" id="KW-1185">Reference proteome</keyword>
<gene>
    <name evidence="2" type="ORF">O6P37_08505</name>
</gene>
<reference evidence="2" key="1">
    <citation type="submission" date="2022-12" db="EMBL/GenBank/DDBJ databases">
        <authorList>
            <person name="Deng Y."/>
            <person name="Zhang Y.-Q."/>
        </authorList>
    </citation>
    <scope>NUCLEOTIDE SEQUENCE</scope>
    <source>
        <strain evidence="2">CPCC 205372</strain>
    </source>
</reference>
<dbReference type="Gene3D" id="1.10.260.130">
    <property type="match status" value="1"/>
</dbReference>
<dbReference type="PANTHER" id="PTHR34853:SF1">
    <property type="entry name" value="LIPASE 5"/>
    <property type="match status" value="1"/>
</dbReference>
<dbReference type="Pfam" id="PF03583">
    <property type="entry name" value="LIP"/>
    <property type="match status" value="1"/>
</dbReference>
<dbReference type="Proteomes" id="UP001142153">
    <property type="component" value="Unassembled WGS sequence"/>
</dbReference>
<organism evidence="2 3">
    <name type="scientific">Mycobacterium hippophais</name>
    <dbReference type="NCBI Taxonomy" id="3016340"/>
    <lineage>
        <taxon>Bacteria</taxon>
        <taxon>Bacillati</taxon>
        <taxon>Actinomycetota</taxon>
        <taxon>Actinomycetes</taxon>
        <taxon>Mycobacteriales</taxon>
        <taxon>Mycobacteriaceae</taxon>
        <taxon>Mycobacterium</taxon>
    </lineage>
</organism>
<keyword evidence="1" id="KW-0732">Signal</keyword>
<comment type="caution">
    <text evidence="2">The sequence shown here is derived from an EMBL/GenBank/DDBJ whole genome shotgun (WGS) entry which is preliminary data.</text>
</comment>
<dbReference type="InterPro" id="IPR005152">
    <property type="entry name" value="Lipase_secreted"/>
</dbReference>
<evidence type="ECO:0000256" key="1">
    <source>
        <dbReference type="SAM" id="SignalP"/>
    </source>
</evidence>
<feature type="chain" id="PRO_5045447353" evidence="1">
    <location>
        <begin position="29"/>
        <end position="427"/>
    </location>
</feature>
<evidence type="ECO:0000313" key="2">
    <source>
        <dbReference type="EMBL" id="MCZ8378897.1"/>
    </source>
</evidence>
<dbReference type="PIRSF" id="PIRSF029171">
    <property type="entry name" value="Esterase_LipA"/>
    <property type="match status" value="1"/>
</dbReference>
<sequence length="427" mass="46521">MMKRRRRAVFAVVTAVGLLFASVGIALADDRFGDGFYLPPDPLTVSQPGDVMRTEPSRIPYAADFPAALPAKTTRVMYRSTGARGNPIAVTGTLLEPKGDWPGPGPRPLVAFAVGTHGQGDQCAPSRLLNYYLYWKRVLDVFLEYELLFVQRMIKRGWAVMVTDYEGFGTPAVHTYLNRLSSGQTLLDGARAALKLPATSLEPNGPVALWGYSQGGLAAGSAAELAAAYAPELNVVGTYSGAPRADLPTLTPYLDGGMIVGVMGYMLNAVMAAYPEYSDAVHQLLTPDGEDLVAKTQNQCLAETMANFGFRHLHRYFNVDLQTLAMTDPLKSYFAQQRLGSQRPDAPVLIIINRFDPLVPSVGANQLGREWCAQGADVEFFYNEQPPVFNKLIVNHAMPMVVDGPRALDWVADRFAGHASMPNCGRF</sequence>
<dbReference type="Gene3D" id="3.40.50.1820">
    <property type="entry name" value="alpha/beta hydrolase"/>
    <property type="match status" value="1"/>
</dbReference>
<protein>
    <submittedName>
        <fullName evidence="2">Triacylglycerol lipase</fullName>
    </submittedName>
</protein>
<dbReference type="PANTHER" id="PTHR34853">
    <property type="match status" value="1"/>
</dbReference>
<name>A0ABT4PQQ3_9MYCO</name>
<proteinExistence type="predicted"/>
<dbReference type="InterPro" id="IPR029058">
    <property type="entry name" value="AB_hydrolase_fold"/>
</dbReference>
<feature type="signal peptide" evidence="1">
    <location>
        <begin position="1"/>
        <end position="28"/>
    </location>
</feature>